<evidence type="ECO:0000256" key="1">
    <source>
        <dbReference type="SAM" id="MobiDB-lite"/>
    </source>
</evidence>
<feature type="non-terminal residue" evidence="2">
    <location>
        <position position="134"/>
    </location>
</feature>
<feature type="compositionally biased region" description="Basic and acidic residues" evidence="1">
    <location>
        <begin position="113"/>
        <end position="125"/>
    </location>
</feature>
<organism evidence="2">
    <name type="scientific">uncultured Cytophagales bacterium</name>
    <dbReference type="NCBI Taxonomy" id="158755"/>
    <lineage>
        <taxon>Bacteria</taxon>
        <taxon>Pseudomonadati</taxon>
        <taxon>Bacteroidota</taxon>
        <taxon>Sphingobacteriia</taxon>
        <taxon>Sphingobacteriales</taxon>
        <taxon>environmental samples</taxon>
    </lineage>
</organism>
<evidence type="ECO:0000313" key="2">
    <source>
        <dbReference type="EMBL" id="CAA9313082.1"/>
    </source>
</evidence>
<sequence>EPYPTYRRTTGSRAGPAGIPARPGKHGGPLPAQRLLERNVQRGQRPGGPRPVPLPARPPLRAGRFRLGKLGRESPVVHGRPAATANGRLAHLVPAAHHARQRRTHQAGAPRRNPGERLPARRAAADEGAAGRRV</sequence>
<name>A0A6J4KSJ5_9SPHI</name>
<dbReference type="EMBL" id="CADCTQ010000529">
    <property type="protein sequence ID" value="CAA9313082.1"/>
    <property type="molecule type" value="Genomic_DNA"/>
</dbReference>
<feature type="non-terminal residue" evidence="2">
    <location>
        <position position="1"/>
    </location>
</feature>
<feature type="compositionally biased region" description="Pro residues" evidence="1">
    <location>
        <begin position="48"/>
        <end position="58"/>
    </location>
</feature>
<gene>
    <name evidence="2" type="ORF">AVDCRST_MAG56-6430</name>
</gene>
<feature type="region of interest" description="Disordered" evidence="1">
    <location>
        <begin position="96"/>
        <end position="134"/>
    </location>
</feature>
<accession>A0A6J4KSJ5</accession>
<dbReference type="AlphaFoldDB" id="A0A6J4KSJ5"/>
<protein>
    <submittedName>
        <fullName evidence="2">Uncharacterized protein</fullName>
    </submittedName>
</protein>
<reference evidence="2" key="1">
    <citation type="submission" date="2020-02" db="EMBL/GenBank/DDBJ databases">
        <authorList>
            <person name="Meier V. D."/>
        </authorList>
    </citation>
    <scope>NUCLEOTIDE SEQUENCE</scope>
    <source>
        <strain evidence="2">AVDCRST_MAG56</strain>
    </source>
</reference>
<feature type="region of interest" description="Disordered" evidence="1">
    <location>
        <begin position="1"/>
        <end position="61"/>
    </location>
</feature>
<proteinExistence type="predicted"/>